<dbReference type="InterPro" id="IPR000897">
    <property type="entry name" value="SRP54_GTPase_dom"/>
</dbReference>
<accession>A0A2P6MQC6</accession>
<evidence type="ECO:0000256" key="4">
    <source>
        <dbReference type="ARBA" id="ARBA00022824"/>
    </source>
</evidence>
<dbReference type="CDD" id="cd17876">
    <property type="entry name" value="SRalpha_C"/>
    <property type="match status" value="1"/>
</dbReference>
<dbReference type="GO" id="GO:0005047">
    <property type="term" value="F:signal recognition particle binding"/>
    <property type="evidence" value="ECO:0007669"/>
    <property type="project" value="TreeGrafter"/>
</dbReference>
<dbReference type="AlphaFoldDB" id="A0A2P6MQC6"/>
<evidence type="ECO:0008006" key="14">
    <source>
        <dbReference type="Google" id="ProtNLM"/>
    </source>
</evidence>
<dbReference type="InterPro" id="IPR027417">
    <property type="entry name" value="P-loop_NTPase"/>
</dbReference>
<dbReference type="InterPro" id="IPR013822">
    <property type="entry name" value="Signal_recog_particl_SRP54_hlx"/>
</dbReference>
<feature type="domain" description="SRP54-type proteins GTP-binding" evidence="10">
    <location>
        <begin position="180"/>
        <end position="375"/>
    </location>
</feature>
<keyword evidence="5" id="KW-0342">GTP-binding</keyword>
<evidence type="ECO:0000256" key="1">
    <source>
        <dbReference type="ARBA" id="ARBA00004397"/>
    </source>
</evidence>
<evidence type="ECO:0000313" key="12">
    <source>
        <dbReference type="EMBL" id="PRP73905.1"/>
    </source>
</evidence>
<dbReference type="GO" id="GO:0006614">
    <property type="term" value="P:SRP-dependent cotranslational protein targeting to membrane"/>
    <property type="evidence" value="ECO:0007669"/>
    <property type="project" value="InterPro"/>
</dbReference>
<feature type="domain" description="Signal recognition particle SRP54 helical bundle" evidence="11">
    <location>
        <begin position="81"/>
        <end position="159"/>
    </location>
</feature>
<feature type="domain" description="AAA+ ATPase" evidence="9">
    <location>
        <begin position="179"/>
        <end position="319"/>
    </location>
</feature>
<dbReference type="EMBL" id="MDYQ01000527">
    <property type="protein sequence ID" value="PRP73905.1"/>
    <property type="molecule type" value="Genomic_DNA"/>
</dbReference>
<dbReference type="STRING" id="1890364.A0A2P6MQC6"/>
<dbReference type="InterPro" id="IPR042101">
    <property type="entry name" value="SRP54_N_sf"/>
</dbReference>
<dbReference type="PANTHER" id="PTHR43134:SF1">
    <property type="entry name" value="SIGNAL RECOGNITION PARTICLE RECEPTOR SUBUNIT ALPHA"/>
    <property type="match status" value="1"/>
</dbReference>
<comment type="caution">
    <text evidence="12">The sequence shown here is derived from an EMBL/GenBank/DDBJ whole genome shotgun (WGS) entry which is preliminary data.</text>
</comment>
<keyword evidence="6" id="KW-0472">Membrane</keyword>
<dbReference type="InterPro" id="IPR003593">
    <property type="entry name" value="AAA+_ATPase"/>
</dbReference>
<comment type="subcellular location">
    <subcellularLocation>
        <location evidence="1">Endoplasmic reticulum membrane</location>
        <topology evidence="1">Peripheral membrane protein</topology>
        <orientation evidence="1">Cytoplasmic side</orientation>
    </subcellularLocation>
</comment>
<gene>
    <name evidence="12" type="ORF">PROFUN_16579</name>
</gene>
<feature type="region of interest" description="Disordered" evidence="8">
    <location>
        <begin position="1"/>
        <end position="54"/>
    </location>
</feature>
<dbReference type="Gene3D" id="1.20.120.140">
    <property type="entry name" value="Signal recognition particle SRP54, nucleotide-binding domain"/>
    <property type="match status" value="1"/>
</dbReference>
<keyword evidence="7" id="KW-0675">Receptor</keyword>
<dbReference type="SUPFAM" id="SSF52540">
    <property type="entry name" value="P-loop containing nucleoside triphosphate hydrolases"/>
    <property type="match status" value="1"/>
</dbReference>
<proteinExistence type="inferred from homology"/>
<sequence>RNKMKLRQKMEPKTKTSTKPKAAEGKKVLPKWNVDEGNKKLNYNPESKPEYDDNQTYEAGETKIDDISWIKADDEPASKSLLGNLFSKLTGNKVIQAEDLTDSMETFRQHLITKNVASDIATKLCESVATSLQGQKYPSLSSIKTVIRPAMQSALVRILTPRRHIDILRDALEAKKNKKPYTITFVGVNGVGKSTNLAKVCSYLQQNGLSVMMAACDTFRSGAVEQLKTHARRLKVEVYEKGYQSDATSIACDAIKHAKNNNINVVLIDTAGRMQDNAPLMMSLSQLVNTALPDLVLFVGEALVGNDAVDQLTKFNQALIDLSKDKNPRTIDGIILTKFDTIDDKVGAAISMVYSTGAPIVFLGVGQSYTDSTAGTLKIGSLWIDQSTAPIVESTVEFEINRNRNRNIRCFQLKQQQDKMTYPPPAWLLHARLRYSQRLPSISEIEKLSYRRLKKHPTNTDLRRCLLAVDFRHAAFSASAYIPPDQFINSLNFGRCYPKNKNMWNCPHEPGSALFDRTLLRL</sequence>
<keyword evidence="3" id="KW-0547">Nucleotide-binding</keyword>
<dbReference type="GO" id="GO:0005789">
    <property type="term" value="C:endoplasmic reticulum membrane"/>
    <property type="evidence" value="ECO:0007669"/>
    <property type="project" value="UniProtKB-SubCell"/>
</dbReference>
<dbReference type="Gene3D" id="3.40.50.300">
    <property type="entry name" value="P-loop containing nucleotide triphosphate hydrolases"/>
    <property type="match status" value="1"/>
</dbReference>
<dbReference type="FunFam" id="3.40.50.300:FF:000188">
    <property type="entry name" value="signal recognition particle receptor subunit alpha"/>
    <property type="match status" value="1"/>
</dbReference>
<protein>
    <recommendedName>
        <fullName evidence="14">SRP54-type proteins GTP-binding domain-containing protein</fullName>
    </recommendedName>
</protein>
<dbReference type="GO" id="GO:0003924">
    <property type="term" value="F:GTPase activity"/>
    <property type="evidence" value="ECO:0007669"/>
    <property type="project" value="TreeGrafter"/>
</dbReference>
<evidence type="ECO:0000259" key="10">
    <source>
        <dbReference type="SMART" id="SM00962"/>
    </source>
</evidence>
<dbReference type="SMART" id="SM00962">
    <property type="entry name" value="SRP54"/>
    <property type="match status" value="1"/>
</dbReference>
<name>A0A2P6MQC6_9EUKA</name>
<dbReference type="InterPro" id="IPR036225">
    <property type="entry name" value="SRP/SRP_N"/>
</dbReference>
<evidence type="ECO:0000256" key="2">
    <source>
        <dbReference type="ARBA" id="ARBA00008531"/>
    </source>
</evidence>
<feature type="compositionally biased region" description="Basic and acidic residues" evidence="8">
    <location>
        <begin position="21"/>
        <end position="39"/>
    </location>
</feature>
<dbReference type="SUPFAM" id="SSF47364">
    <property type="entry name" value="Domain of the SRP/SRP receptor G-proteins"/>
    <property type="match status" value="1"/>
</dbReference>
<dbReference type="SMART" id="SM00382">
    <property type="entry name" value="AAA"/>
    <property type="match status" value="1"/>
</dbReference>
<evidence type="ECO:0000256" key="5">
    <source>
        <dbReference type="ARBA" id="ARBA00023134"/>
    </source>
</evidence>
<feature type="non-terminal residue" evidence="12">
    <location>
        <position position="1"/>
    </location>
</feature>
<dbReference type="OrthoDB" id="1727884at2759"/>
<keyword evidence="4" id="KW-0256">Endoplasmic reticulum</keyword>
<evidence type="ECO:0000259" key="11">
    <source>
        <dbReference type="SMART" id="SM00963"/>
    </source>
</evidence>
<evidence type="ECO:0000256" key="3">
    <source>
        <dbReference type="ARBA" id="ARBA00022741"/>
    </source>
</evidence>
<comment type="similarity">
    <text evidence="2">Belongs to the GTP-binding SRP family.</text>
</comment>
<dbReference type="SMART" id="SM00963">
    <property type="entry name" value="SRP54_N"/>
    <property type="match status" value="1"/>
</dbReference>
<keyword evidence="13" id="KW-1185">Reference proteome</keyword>
<dbReference type="Pfam" id="PF00448">
    <property type="entry name" value="SRP54"/>
    <property type="match status" value="1"/>
</dbReference>
<evidence type="ECO:0000256" key="6">
    <source>
        <dbReference type="ARBA" id="ARBA00023136"/>
    </source>
</evidence>
<dbReference type="GO" id="GO:0005525">
    <property type="term" value="F:GTP binding"/>
    <property type="evidence" value="ECO:0007669"/>
    <property type="project" value="UniProtKB-KW"/>
</dbReference>
<dbReference type="PANTHER" id="PTHR43134">
    <property type="entry name" value="SIGNAL RECOGNITION PARTICLE RECEPTOR SUBUNIT ALPHA"/>
    <property type="match status" value="1"/>
</dbReference>
<dbReference type="Proteomes" id="UP000241769">
    <property type="component" value="Unassembled WGS sequence"/>
</dbReference>
<dbReference type="FunCoup" id="A0A2P6MQC6">
    <property type="interactions" value="736"/>
</dbReference>
<dbReference type="InParanoid" id="A0A2P6MQC6"/>
<organism evidence="12 13">
    <name type="scientific">Planoprotostelium fungivorum</name>
    <dbReference type="NCBI Taxonomy" id="1890364"/>
    <lineage>
        <taxon>Eukaryota</taxon>
        <taxon>Amoebozoa</taxon>
        <taxon>Evosea</taxon>
        <taxon>Variosea</taxon>
        <taxon>Cavosteliida</taxon>
        <taxon>Cavosteliaceae</taxon>
        <taxon>Planoprotostelium</taxon>
    </lineage>
</organism>
<evidence type="ECO:0000256" key="7">
    <source>
        <dbReference type="ARBA" id="ARBA00023170"/>
    </source>
</evidence>
<dbReference type="Pfam" id="PF02881">
    <property type="entry name" value="SRP54_N"/>
    <property type="match status" value="1"/>
</dbReference>
<evidence type="ECO:0000256" key="8">
    <source>
        <dbReference type="SAM" id="MobiDB-lite"/>
    </source>
</evidence>
<evidence type="ECO:0000313" key="13">
    <source>
        <dbReference type="Proteomes" id="UP000241769"/>
    </source>
</evidence>
<evidence type="ECO:0000259" key="9">
    <source>
        <dbReference type="SMART" id="SM00382"/>
    </source>
</evidence>
<reference evidence="12 13" key="1">
    <citation type="journal article" date="2018" name="Genome Biol. Evol.">
        <title>Multiple Roots of Fruiting Body Formation in Amoebozoa.</title>
        <authorList>
            <person name="Hillmann F."/>
            <person name="Forbes G."/>
            <person name="Novohradska S."/>
            <person name="Ferling I."/>
            <person name="Riege K."/>
            <person name="Groth M."/>
            <person name="Westermann M."/>
            <person name="Marz M."/>
            <person name="Spaller T."/>
            <person name="Winckler T."/>
            <person name="Schaap P."/>
            <person name="Glockner G."/>
        </authorList>
    </citation>
    <scope>NUCLEOTIDE SEQUENCE [LARGE SCALE GENOMIC DNA]</scope>
    <source>
        <strain evidence="12 13">Jena</strain>
    </source>
</reference>